<organism evidence="2 3">
    <name type="scientific">Choiromyces venosus 120613-1</name>
    <dbReference type="NCBI Taxonomy" id="1336337"/>
    <lineage>
        <taxon>Eukaryota</taxon>
        <taxon>Fungi</taxon>
        <taxon>Dikarya</taxon>
        <taxon>Ascomycota</taxon>
        <taxon>Pezizomycotina</taxon>
        <taxon>Pezizomycetes</taxon>
        <taxon>Pezizales</taxon>
        <taxon>Tuberaceae</taxon>
        <taxon>Choiromyces</taxon>
    </lineage>
</organism>
<evidence type="ECO:0000313" key="3">
    <source>
        <dbReference type="Proteomes" id="UP000276215"/>
    </source>
</evidence>
<gene>
    <name evidence="2" type="ORF">L873DRAFT_1892274</name>
</gene>
<dbReference type="AlphaFoldDB" id="A0A3N4ITL6"/>
<dbReference type="Proteomes" id="UP000276215">
    <property type="component" value="Unassembled WGS sequence"/>
</dbReference>
<dbReference type="EMBL" id="ML120597">
    <property type="protein sequence ID" value="RPA89269.1"/>
    <property type="molecule type" value="Genomic_DNA"/>
</dbReference>
<proteinExistence type="predicted"/>
<sequence length="92" mass="10969">MEVALSQLLSSKRKSLLWNGFTESEVFQKIFYLAIHIMDGLMRKWHKHSLSKTLVKEVRQHTKHKELIDYFFLMGIAAMSMLYFLSFVYHIT</sequence>
<keyword evidence="3" id="KW-1185">Reference proteome</keyword>
<protein>
    <submittedName>
        <fullName evidence="2">Uncharacterized protein</fullName>
    </submittedName>
</protein>
<keyword evidence="1" id="KW-0472">Membrane</keyword>
<evidence type="ECO:0000256" key="1">
    <source>
        <dbReference type="SAM" id="Phobius"/>
    </source>
</evidence>
<reference evidence="2 3" key="1">
    <citation type="journal article" date="2018" name="Nat. Ecol. Evol.">
        <title>Pezizomycetes genomes reveal the molecular basis of ectomycorrhizal truffle lifestyle.</title>
        <authorList>
            <person name="Murat C."/>
            <person name="Payen T."/>
            <person name="Noel B."/>
            <person name="Kuo A."/>
            <person name="Morin E."/>
            <person name="Chen J."/>
            <person name="Kohler A."/>
            <person name="Krizsan K."/>
            <person name="Balestrini R."/>
            <person name="Da Silva C."/>
            <person name="Montanini B."/>
            <person name="Hainaut M."/>
            <person name="Levati E."/>
            <person name="Barry K.W."/>
            <person name="Belfiori B."/>
            <person name="Cichocki N."/>
            <person name="Clum A."/>
            <person name="Dockter R.B."/>
            <person name="Fauchery L."/>
            <person name="Guy J."/>
            <person name="Iotti M."/>
            <person name="Le Tacon F."/>
            <person name="Lindquist E.A."/>
            <person name="Lipzen A."/>
            <person name="Malagnac F."/>
            <person name="Mello A."/>
            <person name="Molinier V."/>
            <person name="Miyauchi S."/>
            <person name="Poulain J."/>
            <person name="Riccioni C."/>
            <person name="Rubini A."/>
            <person name="Sitrit Y."/>
            <person name="Splivallo R."/>
            <person name="Traeger S."/>
            <person name="Wang M."/>
            <person name="Zifcakova L."/>
            <person name="Wipf D."/>
            <person name="Zambonelli A."/>
            <person name="Paolocci F."/>
            <person name="Nowrousian M."/>
            <person name="Ottonello S."/>
            <person name="Baldrian P."/>
            <person name="Spatafora J.W."/>
            <person name="Henrissat B."/>
            <person name="Nagy L.G."/>
            <person name="Aury J.M."/>
            <person name="Wincker P."/>
            <person name="Grigoriev I.V."/>
            <person name="Bonfante P."/>
            <person name="Martin F.M."/>
        </authorList>
    </citation>
    <scope>NUCLEOTIDE SEQUENCE [LARGE SCALE GENOMIC DNA]</scope>
    <source>
        <strain evidence="2 3">120613-1</strain>
    </source>
</reference>
<evidence type="ECO:0000313" key="2">
    <source>
        <dbReference type="EMBL" id="RPA89269.1"/>
    </source>
</evidence>
<accession>A0A3N4ITL6</accession>
<keyword evidence="1" id="KW-1133">Transmembrane helix</keyword>
<keyword evidence="1" id="KW-0812">Transmembrane</keyword>
<name>A0A3N4ITL6_9PEZI</name>
<feature type="transmembrane region" description="Helical" evidence="1">
    <location>
        <begin position="67"/>
        <end position="91"/>
    </location>
</feature>